<protein>
    <submittedName>
        <fullName evidence="2">Uncharacterized protein</fullName>
    </submittedName>
</protein>
<dbReference type="AlphaFoldDB" id="A0A9W6UMR6"/>
<dbReference type="Proteomes" id="UP001165143">
    <property type="component" value="Unassembled WGS sequence"/>
</dbReference>
<gene>
    <name evidence="2" type="ORF">Kpho01_14990</name>
</gene>
<sequence length="125" mass="13585">MGTRLVGPYRSTLYSGFEAVFREHAALLDRWAESTCFGEDAGLASLHDFAPLSAVYVVFRGVRAGCGRAGTGGGVRGPLRGAGRTVADRGDRRARRVRRGRRRRRPHRRGPGGFARTVAGLRHPA</sequence>
<evidence type="ECO:0000256" key="1">
    <source>
        <dbReference type="SAM" id="MobiDB-lite"/>
    </source>
</evidence>
<proteinExistence type="predicted"/>
<organism evidence="2 3">
    <name type="scientific">Kitasatospora phosalacinea</name>
    <dbReference type="NCBI Taxonomy" id="2065"/>
    <lineage>
        <taxon>Bacteria</taxon>
        <taxon>Bacillati</taxon>
        <taxon>Actinomycetota</taxon>
        <taxon>Actinomycetes</taxon>
        <taxon>Kitasatosporales</taxon>
        <taxon>Streptomycetaceae</taxon>
        <taxon>Kitasatospora</taxon>
    </lineage>
</organism>
<name>A0A9W6UMR6_9ACTN</name>
<reference evidence="2" key="1">
    <citation type="submission" date="2023-02" db="EMBL/GenBank/DDBJ databases">
        <title>Kitasatospora phosalacinea NBRC 14362.</title>
        <authorList>
            <person name="Ichikawa N."/>
            <person name="Sato H."/>
            <person name="Tonouchi N."/>
        </authorList>
    </citation>
    <scope>NUCLEOTIDE SEQUENCE</scope>
    <source>
        <strain evidence="2">NBRC 14362</strain>
    </source>
</reference>
<evidence type="ECO:0000313" key="2">
    <source>
        <dbReference type="EMBL" id="GLW53488.1"/>
    </source>
</evidence>
<accession>A0A9W6UMR6</accession>
<feature type="compositionally biased region" description="Basic residues" evidence="1">
    <location>
        <begin position="92"/>
        <end position="110"/>
    </location>
</feature>
<feature type="region of interest" description="Disordered" evidence="1">
    <location>
        <begin position="70"/>
        <end position="125"/>
    </location>
</feature>
<comment type="caution">
    <text evidence="2">The sequence shown here is derived from an EMBL/GenBank/DDBJ whole genome shotgun (WGS) entry which is preliminary data.</text>
</comment>
<evidence type="ECO:0000313" key="3">
    <source>
        <dbReference type="Proteomes" id="UP001165143"/>
    </source>
</evidence>
<dbReference type="EMBL" id="BSRX01000007">
    <property type="protein sequence ID" value="GLW53488.1"/>
    <property type="molecule type" value="Genomic_DNA"/>
</dbReference>